<evidence type="ECO:0000256" key="1">
    <source>
        <dbReference type="ARBA" id="ARBA00006484"/>
    </source>
</evidence>
<gene>
    <name evidence="4" type="ORF">MJ923_09030</name>
</gene>
<sequence>MALAQAVDNKATQNNHQHQSPSASQPHQWALVTGGAKRIGAAICKKLHCDGFNIFIHCHHSKAEADAMALELNLLRPSSAAVLQAELGSEVGLKMLVDGVTQLLADKAGVLTALVNNASVFAPEDAACIDVDFQGPAFDAMASVLQVNALTPYLLTKRLYSQLAIKGGAVVNLCDIHGRRPLKRHGVYSMSKAALEMATLSLAQELAPKVRVNGVAPGAILWPESPDSNADAVVKQIPLGRAGEPDDIATTVSFLLKAGYISGQIIAVDGGRSASGYLGAVT</sequence>
<dbReference type="EMBL" id="JAKUDL010000002">
    <property type="protein sequence ID" value="MCH4294445.1"/>
    <property type="molecule type" value="Genomic_DNA"/>
</dbReference>
<feature type="compositionally biased region" description="Low complexity" evidence="3">
    <location>
        <begin position="13"/>
        <end position="28"/>
    </location>
</feature>
<organism evidence="4 5">
    <name type="scientific">Shewanella zhuhaiensis</name>
    <dbReference type="NCBI Taxonomy" id="2919576"/>
    <lineage>
        <taxon>Bacteria</taxon>
        <taxon>Pseudomonadati</taxon>
        <taxon>Pseudomonadota</taxon>
        <taxon>Gammaproteobacteria</taxon>
        <taxon>Alteromonadales</taxon>
        <taxon>Shewanellaceae</taxon>
        <taxon>Shewanella</taxon>
    </lineage>
</organism>
<proteinExistence type="inferred from homology"/>
<evidence type="ECO:0000256" key="3">
    <source>
        <dbReference type="SAM" id="MobiDB-lite"/>
    </source>
</evidence>
<dbReference type="Gene3D" id="3.40.50.720">
    <property type="entry name" value="NAD(P)-binding Rossmann-like Domain"/>
    <property type="match status" value="1"/>
</dbReference>
<dbReference type="InterPro" id="IPR036291">
    <property type="entry name" value="NAD(P)-bd_dom_sf"/>
</dbReference>
<reference evidence="4 5" key="1">
    <citation type="submission" date="2022-02" db="EMBL/GenBank/DDBJ databases">
        <title>The genome sequence of Shewanella sp. 3B26.</title>
        <authorList>
            <person name="Du J."/>
        </authorList>
    </citation>
    <scope>NUCLEOTIDE SEQUENCE [LARGE SCALE GENOMIC DNA]</scope>
    <source>
        <strain evidence="4 5">3B26</strain>
    </source>
</reference>
<evidence type="ECO:0000313" key="4">
    <source>
        <dbReference type="EMBL" id="MCH4294445.1"/>
    </source>
</evidence>
<accession>A0AAJ1BGN8</accession>
<keyword evidence="5" id="KW-1185">Reference proteome</keyword>
<evidence type="ECO:0000313" key="5">
    <source>
        <dbReference type="Proteomes" id="UP001297581"/>
    </source>
</evidence>
<dbReference type="Pfam" id="PF13561">
    <property type="entry name" value="adh_short_C2"/>
    <property type="match status" value="1"/>
</dbReference>
<dbReference type="GO" id="GO:0016491">
    <property type="term" value="F:oxidoreductase activity"/>
    <property type="evidence" value="ECO:0007669"/>
    <property type="project" value="UniProtKB-KW"/>
</dbReference>
<dbReference type="PRINTS" id="PR00081">
    <property type="entry name" value="GDHRDH"/>
</dbReference>
<name>A0AAJ1BGN8_9GAMM</name>
<comment type="caution">
    <text evidence="4">The sequence shown here is derived from an EMBL/GenBank/DDBJ whole genome shotgun (WGS) entry which is preliminary data.</text>
</comment>
<dbReference type="PANTHER" id="PTHR43639">
    <property type="entry name" value="OXIDOREDUCTASE, SHORT-CHAIN DEHYDROGENASE/REDUCTASE FAMILY (AFU_ORTHOLOGUE AFUA_5G02870)"/>
    <property type="match status" value="1"/>
</dbReference>
<dbReference type="Proteomes" id="UP001297581">
    <property type="component" value="Unassembled WGS sequence"/>
</dbReference>
<evidence type="ECO:0000256" key="2">
    <source>
        <dbReference type="ARBA" id="ARBA00023002"/>
    </source>
</evidence>
<dbReference type="InterPro" id="IPR002347">
    <property type="entry name" value="SDR_fam"/>
</dbReference>
<protein>
    <submittedName>
        <fullName evidence="4">SDR family oxidoreductase</fullName>
    </submittedName>
</protein>
<feature type="region of interest" description="Disordered" evidence="3">
    <location>
        <begin position="1"/>
        <end position="28"/>
    </location>
</feature>
<dbReference type="AlphaFoldDB" id="A0AAJ1BGN8"/>
<keyword evidence="2" id="KW-0560">Oxidoreductase</keyword>
<dbReference type="PANTHER" id="PTHR43639:SF1">
    <property type="entry name" value="SHORT-CHAIN DEHYDROGENASE_REDUCTASE FAMILY PROTEIN"/>
    <property type="match status" value="1"/>
</dbReference>
<dbReference type="PRINTS" id="PR00080">
    <property type="entry name" value="SDRFAMILY"/>
</dbReference>
<dbReference type="SUPFAM" id="SSF51735">
    <property type="entry name" value="NAD(P)-binding Rossmann-fold domains"/>
    <property type="match status" value="1"/>
</dbReference>
<comment type="similarity">
    <text evidence="1">Belongs to the short-chain dehydrogenases/reductases (SDR) family.</text>
</comment>
<dbReference type="RefSeq" id="WP_240590782.1">
    <property type="nucleotide sequence ID" value="NZ_JAKUDL010000002.1"/>
</dbReference>